<protein>
    <submittedName>
        <fullName evidence="2">Uncharacterized protein</fullName>
    </submittedName>
</protein>
<feature type="signal peptide" evidence="1">
    <location>
        <begin position="1"/>
        <end position="24"/>
    </location>
</feature>
<proteinExistence type="predicted"/>
<dbReference type="Proteomes" id="UP000319267">
    <property type="component" value="Unassembled WGS sequence"/>
</dbReference>
<reference evidence="2 3" key="1">
    <citation type="submission" date="2017-05" db="EMBL/GenBank/DDBJ databases">
        <authorList>
            <person name="Varghese N."/>
            <person name="Submissions S."/>
        </authorList>
    </citation>
    <scope>NUCLEOTIDE SEQUENCE [LARGE SCALE GENOMIC DNA]</scope>
    <source>
        <strain evidence="2 3">DSM 29982</strain>
    </source>
</reference>
<dbReference type="OrthoDB" id="1342926at2"/>
<sequence length="240" mass="27617">MAEIFRKNKILLFLGLFLSISASAQVVSIEGEWSTKDIIGYSNVFEYSLIKEKQLSEGRSVIFNLNGTFSCGEPMICPNGCSVYTSGSYTMVDNDHIRIAVENVRFVGFYCGNLRTKQENKSKDLGLFYIYKEGDAVRLIPSNGVLQEDKDKMLYAQMLDSFKKEWRSYVFVWNDTDGNLPDEILKDCKDKRKQIDLSNYKIVSSKNENYGNVFLLRENENFYYVVYNAVDKKVSLAYPK</sequence>
<evidence type="ECO:0000256" key="1">
    <source>
        <dbReference type="SAM" id="SignalP"/>
    </source>
</evidence>
<dbReference type="AlphaFoldDB" id="A0A521EG82"/>
<evidence type="ECO:0000313" key="3">
    <source>
        <dbReference type="Proteomes" id="UP000319267"/>
    </source>
</evidence>
<evidence type="ECO:0000313" key="2">
    <source>
        <dbReference type="EMBL" id="SMO82898.1"/>
    </source>
</evidence>
<dbReference type="RefSeq" id="WP_111380009.1">
    <property type="nucleotide sequence ID" value="NZ_CP043612.1"/>
</dbReference>
<feature type="chain" id="PRO_5022037633" evidence="1">
    <location>
        <begin position="25"/>
        <end position="240"/>
    </location>
</feature>
<organism evidence="2 3">
    <name type="scientific">Flavobacterium nitrogenifigens</name>
    <dbReference type="NCBI Taxonomy" id="1617283"/>
    <lineage>
        <taxon>Bacteria</taxon>
        <taxon>Pseudomonadati</taxon>
        <taxon>Bacteroidota</taxon>
        <taxon>Flavobacteriia</taxon>
        <taxon>Flavobacteriales</taxon>
        <taxon>Flavobacteriaceae</taxon>
        <taxon>Flavobacterium</taxon>
    </lineage>
</organism>
<name>A0A521EG82_9FLAO</name>
<accession>A0A521EG82</accession>
<dbReference type="EMBL" id="FXTQ01000004">
    <property type="protein sequence ID" value="SMO82898.1"/>
    <property type="molecule type" value="Genomic_DNA"/>
</dbReference>
<gene>
    <name evidence="2" type="ORF">SAMN06265220_104253</name>
</gene>
<keyword evidence="3" id="KW-1185">Reference proteome</keyword>
<keyword evidence="1" id="KW-0732">Signal</keyword>